<comment type="catalytic activity">
    <reaction evidence="8">
        <text>L-threonyl-[protein] + ATP = 3-O-(5'-adenylyl)-L-threonyl-[protein] + diphosphate</text>
        <dbReference type="Rhea" id="RHEA:54292"/>
        <dbReference type="Rhea" id="RHEA-COMP:11060"/>
        <dbReference type="Rhea" id="RHEA-COMP:13847"/>
        <dbReference type="ChEBI" id="CHEBI:30013"/>
        <dbReference type="ChEBI" id="CHEBI:30616"/>
        <dbReference type="ChEBI" id="CHEBI:33019"/>
        <dbReference type="ChEBI" id="CHEBI:138113"/>
        <dbReference type="EC" id="2.7.7.108"/>
    </reaction>
</comment>
<evidence type="ECO:0000256" key="1">
    <source>
        <dbReference type="ARBA" id="ARBA00009747"/>
    </source>
</evidence>
<proteinExistence type="inferred from homology"/>
<keyword evidence="5 8" id="KW-0547">Nucleotide-binding</keyword>
<dbReference type="InterPro" id="IPR003846">
    <property type="entry name" value="SelO"/>
</dbReference>
<keyword evidence="2 8" id="KW-0808">Transferase</keyword>
<evidence type="ECO:0000256" key="2">
    <source>
        <dbReference type="ARBA" id="ARBA00022679"/>
    </source>
</evidence>
<gene>
    <name evidence="8" type="primary">ydiU</name>
    <name evidence="8" type="synonym">selO</name>
    <name evidence="9" type="ORF">IOD40_14140</name>
</gene>
<dbReference type="NCBIfam" id="NF000658">
    <property type="entry name" value="PRK00029.1"/>
    <property type="match status" value="1"/>
</dbReference>
<feature type="binding site" evidence="8">
    <location>
        <position position="111"/>
    </location>
    <ligand>
        <name>ATP</name>
        <dbReference type="ChEBI" id="CHEBI:30616"/>
    </ligand>
</feature>
<evidence type="ECO:0000256" key="8">
    <source>
        <dbReference type="HAMAP-Rule" id="MF_00692"/>
    </source>
</evidence>
<keyword evidence="3 8" id="KW-0548">Nucleotidyltransferase</keyword>
<protein>
    <recommendedName>
        <fullName evidence="8">Protein nucleotidyltransferase YdiU</fullName>
        <ecNumber evidence="8">2.7.7.-</ecNumber>
    </recommendedName>
    <alternativeName>
        <fullName evidence="8">Protein adenylyltransferase YdiU</fullName>
        <ecNumber evidence="8">2.7.7.108</ecNumber>
    </alternativeName>
    <alternativeName>
        <fullName evidence="8">Protein uridylyltransferase YdiU</fullName>
        <ecNumber evidence="8">2.7.7.-</ecNumber>
    </alternativeName>
</protein>
<keyword evidence="7 8" id="KW-0460">Magnesium</keyword>
<dbReference type="HAMAP" id="MF_00692">
    <property type="entry name" value="SelO"/>
    <property type="match status" value="1"/>
</dbReference>
<dbReference type="RefSeq" id="WP_198477284.1">
    <property type="nucleotide sequence ID" value="NZ_JADGMQ010000010.1"/>
</dbReference>
<feature type="binding site" evidence="8">
    <location>
        <position position="123"/>
    </location>
    <ligand>
        <name>ATP</name>
        <dbReference type="ChEBI" id="CHEBI:30616"/>
    </ligand>
</feature>
<feature type="binding site" evidence="8">
    <location>
        <position position="90"/>
    </location>
    <ligand>
        <name>ATP</name>
        <dbReference type="ChEBI" id="CHEBI:30616"/>
    </ligand>
</feature>
<dbReference type="EC" id="2.7.7.108" evidence="8"/>
<evidence type="ECO:0000313" key="9">
    <source>
        <dbReference type="EMBL" id="MBI1621798.1"/>
    </source>
</evidence>
<keyword evidence="6 8" id="KW-0067">ATP-binding</keyword>
<dbReference type="EC" id="2.7.7.-" evidence="8"/>
<accession>A0ABS0SET0</accession>
<sequence length="491" mass="54590">MSSVRFFHDYAAELPERLYERVEPAPTAAPQLLQLNEALAKELGLDIGWLQSAEGVEMLAGARFPAETAPIAQAYAGHQFGNFVPQLGDGRALLVGEVLDVEGRLRDVQLKGSGPTRFSRNGDGRAALGPMIREYVVSEVMHALGIPTTRTLSLVATGEPVYRETRLPGALIARVASSHIRVGTFQYLAARDDIAGLKALADYAIKRHYPHLAGTSQPYLGFLDAVVTAQAELVARWMLVGFIHGVLNTDNVAISGETIDYGPCAFMDTYHPATVFSSIDRQGRYAYANQPRITVWNLARLAEALLPIMSEGEGEDDEGFKQAKAIIGSFQARYEARFHEGMRYKIGLFTEQPDDLNLAADLLDLMARNGADFTLTFRTLADEFDGERRARDLFIDPTAFDGWQQRWHERLAREPEHADTRASRMRLINPKYIARNHQVEAAITAAYNGDLDPFQRLIAVLARPFDEQVENELFAQPPTHEERVLQTFCGT</sequence>
<comment type="catalytic activity">
    <reaction evidence="8">
        <text>L-histidyl-[protein] + UTP = N(tele)-(5'-uridylyl)-L-histidyl-[protein] + diphosphate</text>
        <dbReference type="Rhea" id="RHEA:83891"/>
        <dbReference type="Rhea" id="RHEA-COMP:9745"/>
        <dbReference type="Rhea" id="RHEA-COMP:20239"/>
        <dbReference type="ChEBI" id="CHEBI:29979"/>
        <dbReference type="ChEBI" id="CHEBI:33019"/>
        <dbReference type="ChEBI" id="CHEBI:46398"/>
        <dbReference type="ChEBI" id="CHEBI:233474"/>
    </reaction>
</comment>
<feature type="binding site" evidence="8">
    <location>
        <position position="260"/>
    </location>
    <ligand>
        <name>Mg(2+)</name>
        <dbReference type="ChEBI" id="CHEBI:18420"/>
    </ligand>
</feature>
<comment type="function">
    <text evidence="8">Nucleotidyltransferase involved in the post-translational modification of proteins. It can catalyze the addition of adenosine monophosphate (AMP) or uridine monophosphate (UMP) to a protein, resulting in modifications known as AMPylation and UMPylation.</text>
</comment>
<evidence type="ECO:0000313" key="10">
    <source>
        <dbReference type="Proteomes" id="UP000601789"/>
    </source>
</evidence>
<dbReference type="Pfam" id="PF02696">
    <property type="entry name" value="SelO"/>
    <property type="match status" value="1"/>
</dbReference>
<comment type="catalytic activity">
    <reaction evidence="8">
        <text>L-tyrosyl-[protein] + ATP = O-(5'-adenylyl)-L-tyrosyl-[protein] + diphosphate</text>
        <dbReference type="Rhea" id="RHEA:54288"/>
        <dbReference type="Rhea" id="RHEA-COMP:10136"/>
        <dbReference type="Rhea" id="RHEA-COMP:13846"/>
        <dbReference type="ChEBI" id="CHEBI:30616"/>
        <dbReference type="ChEBI" id="CHEBI:33019"/>
        <dbReference type="ChEBI" id="CHEBI:46858"/>
        <dbReference type="ChEBI" id="CHEBI:83624"/>
        <dbReference type="EC" id="2.7.7.108"/>
    </reaction>
</comment>
<feature type="binding site" evidence="8">
    <location>
        <position position="91"/>
    </location>
    <ligand>
        <name>ATP</name>
        <dbReference type="ChEBI" id="CHEBI:30616"/>
    </ligand>
</feature>
<evidence type="ECO:0000256" key="5">
    <source>
        <dbReference type="ARBA" id="ARBA00022741"/>
    </source>
</evidence>
<comment type="cofactor">
    <cofactor evidence="8">
        <name>Mg(2+)</name>
        <dbReference type="ChEBI" id="CHEBI:18420"/>
    </cofactor>
    <cofactor evidence="8">
        <name>Mn(2+)</name>
        <dbReference type="ChEBI" id="CHEBI:29035"/>
    </cofactor>
</comment>
<comment type="catalytic activity">
    <reaction evidence="8">
        <text>L-tyrosyl-[protein] + UTP = O-(5'-uridylyl)-L-tyrosyl-[protein] + diphosphate</text>
        <dbReference type="Rhea" id="RHEA:83887"/>
        <dbReference type="Rhea" id="RHEA-COMP:10136"/>
        <dbReference type="Rhea" id="RHEA-COMP:20238"/>
        <dbReference type="ChEBI" id="CHEBI:33019"/>
        <dbReference type="ChEBI" id="CHEBI:46398"/>
        <dbReference type="ChEBI" id="CHEBI:46858"/>
        <dbReference type="ChEBI" id="CHEBI:90602"/>
    </reaction>
</comment>
<dbReference type="Proteomes" id="UP000601789">
    <property type="component" value="Unassembled WGS sequence"/>
</dbReference>
<comment type="catalytic activity">
    <reaction evidence="8">
        <text>L-seryl-[protein] + ATP = 3-O-(5'-adenylyl)-L-seryl-[protein] + diphosphate</text>
        <dbReference type="Rhea" id="RHEA:58120"/>
        <dbReference type="Rhea" id="RHEA-COMP:9863"/>
        <dbReference type="Rhea" id="RHEA-COMP:15073"/>
        <dbReference type="ChEBI" id="CHEBI:29999"/>
        <dbReference type="ChEBI" id="CHEBI:30616"/>
        <dbReference type="ChEBI" id="CHEBI:33019"/>
        <dbReference type="ChEBI" id="CHEBI:142516"/>
        <dbReference type="EC" id="2.7.7.108"/>
    </reaction>
</comment>
<feature type="binding site" evidence="8">
    <location>
        <position position="124"/>
    </location>
    <ligand>
        <name>ATP</name>
        <dbReference type="ChEBI" id="CHEBI:30616"/>
    </ligand>
</feature>
<keyword evidence="4 8" id="KW-0479">Metal-binding</keyword>
<feature type="binding site" evidence="8">
    <location>
        <position position="174"/>
    </location>
    <ligand>
        <name>ATP</name>
        <dbReference type="ChEBI" id="CHEBI:30616"/>
    </ligand>
</feature>
<comment type="caution">
    <text evidence="9">The sequence shown here is derived from an EMBL/GenBank/DDBJ whole genome shotgun (WGS) entry which is preliminary data.</text>
</comment>
<organism evidence="9 10">
    <name type="scientific">Aquamicrobium zhengzhouense</name>
    <dbReference type="NCBI Taxonomy" id="2781738"/>
    <lineage>
        <taxon>Bacteria</taxon>
        <taxon>Pseudomonadati</taxon>
        <taxon>Pseudomonadota</taxon>
        <taxon>Alphaproteobacteria</taxon>
        <taxon>Hyphomicrobiales</taxon>
        <taxon>Phyllobacteriaceae</taxon>
        <taxon>Aquamicrobium</taxon>
    </lineage>
</organism>
<feature type="binding site" evidence="8">
    <location>
        <position position="260"/>
    </location>
    <ligand>
        <name>ATP</name>
        <dbReference type="ChEBI" id="CHEBI:30616"/>
    </ligand>
</feature>
<keyword evidence="10" id="KW-1185">Reference proteome</keyword>
<keyword evidence="8" id="KW-0464">Manganese</keyword>
<evidence type="ECO:0000256" key="7">
    <source>
        <dbReference type="ARBA" id="ARBA00022842"/>
    </source>
</evidence>
<name>A0ABS0SET0_9HYPH</name>
<reference evidence="9 10" key="1">
    <citation type="submission" date="2020-10" db="EMBL/GenBank/DDBJ databases">
        <title>Aquamicrobium zhengzhouensis sp. nov., a exopolysaccharide producing bacterium isolated from farmland soil.</title>
        <authorList>
            <person name="Wang X."/>
        </authorList>
    </citation>
    <scope>NUCLEOTIDE SEQUENCE [LARGE SCALE GENOMIC DNA]</scope>
    <source>
        <strain evidence="10">cd-1</strain>
    </source>
</reference>
<evidence type="ECO:0000256" key="3">
    <source>
        <dbReference type="ARBA" id="ARBA00022695"/>
    </source>
</evidence>
<dbReference type="PANTHER" id="PTHR32057:SF14">
    <property type="entry name" value="PROTEIN ADENYLYLTRANSFERASE SELO, MITOCHONDRIAL"/>
    <property type="match status" value="1"/>
</dbReference>
<dbReference type="PANTHER" id="PTHR32057">
    <property type="entry name" value="PROTEIN ADENYLYLTRANSFERASE SELO, MITOCHONDRIAL"/>
    <property type="match status" value="1"/>
</dbReference>
<comment type="catalytic activity">
    <reaction evidence="8">
        <text>L-seryl-[protein] + UTP = O-(5'-uridylyl)-L-seryl-[protein] + diphosphate</text>
        <dbReference type="Rhea" id="RHEA:64604"/>
        <dbReference type="Rhea" id="RHEA-COMP:9863"/>
        <dbReference type="Rhea" id="RHEA-COMP:16635"/>
        <dbReference type="ChEBI" id="CHEBI:29999"/>
        <dbReference type="ChEBI" id="CHEBI:33019"/>
        <dbReference type="ChEBI" id="CHEBI:46398"/>
        <dbReference type="ChEBI" id="CHEBI:156051"/>
    </reaction>
</comment>
<evidence type="ECO:0000256" key="4">
    <source>
        <dbReference type="ARBA" id="ARBA00022723"/>
    </source>
</evidence>
<dbReference type="EMBL" id="JADGMQ010000010">
    <property type="protein sequence ID" value="MBI1621798.1"/>
    <property type="molecule type" value="Genomic_DNA"/>
</dbReference>
<feature type="binding site" evidence="8">
    <location>
        <position position="251"/>
    </location>
    <ligand>
        <name>Mg(2+)</name>
        <dbReference type="ChEBI" id="CHEBI:18420"/>
    </ligand>
</feature>
<comment type="similarity">
    <text evidence="1 8">Belongs to the SELO family.</text>
</comment>
<feature type="binding site" evidence="8">
    <location>
        <position position="181"/>
    </location>
    <ligand>
        <name>ATP</name>
        <dbReference type="ChEBI" id="CHEBI:30616"/>
    </ligand>
</feature>
<feature type="active site" description="Proton acceptor" evidence="8">
    <location>
        <position position="250"/>
    </location>
</feature>
<evidence type="ECO:0000256" key="6">
    <source>
        <dbReference type="ARBA" id="ARBA00022840"/>
    </source>
</evidence>
<feature type="binding site" evidence="8">
    <location>
        <position position="88"/>
    </location>
    <ligand>
        <name>ATP</name>
        <dbReference type="ChEBI" id="CHEBI:30616"/>
    </ligand>
</feature>